<dbReference type="AlphaFoldDB" id="A0AAD6T4J4"/>
<protein>
    <submittedName>
        <fullName evidence="1">Uncharacterized protein</fullName>
    </submittedName>
</protein>
<reference evidence="1" key="1">
    <citation type="submission" date="2023-03" db="EMBL/GenBank/DDBJ databases">
        <title>Massive genome expansion in bonnet fungi (Mycena s.s.) driven by repeated elements and novel gene families across ecological guilds.</title>
        <authorList>
            <consortium name="Lawrence Berkeley National Laboratory"/>
            <person name="Harder C.B."/>
            <person name="Miyauchi S."/>
            <person name="Viragh M."/>
            <person name="Kuo A."/>
            <person name="Thoen E."/>
            <person name="Andreopoulos B."/>
            <person name="Lu D."/>
            <person name="Skrede I."/>
            <person name="Drula E."/>
            <person name="Henrissat B."/>
            <person name="Morin E."/>
            <person name="Kohler A."/>
            <person name="Barry K."/>
            <person name="LaButti K."/>
            <person name="Morin E."/>
            <person name="Salamov A."/>
            <person name="Lipzen A."/>
            <person name="Mereny Z."/>
            <person name="Hegedus B."/>
            <person name="Baldrian P."/>
            <person name="Stursova M."/>
            <person name="Weitz H."/>
            <person name="Taylor A."/>
            <person name="Grigoriev I.V."/>
            <person name="Nagy L.G."/>
            <person name="Martin F."/>
            <person name="Kauserud H."/>
        </authorList>
    </citation>
    <scope>NUCLEOTIDE SEQUENCE</scope>
    <source>
        <strain evidence="1">CBHHK200</strain>
    </source>
</reference>
<dbReference type="EMBL" id="JARJCM010000028">
    <property type="protein sequence ID" value="KAJ7039092.1"/>
    <property type="molecule type" value="Genomic_DNA"/>
</dbReference>
<gene>
    <name evidence="1" type="ORF">C8F04DRAFT_317250</name>
</gene>
<evidence type="ECO:0000313" key="1">
    <source>
        <dbReference type="EMBL" id="KAJ7039092.1"/>
    </source>
</evidence>
<comment type="caution">
    <text evidence="1">The sequence shown here is derived from an EMBL/GenBank/DDBJ whole genome shotgun (WGS) entry which is preliminary data.</text>
</comment>
<dbReference type="InterPro" id="IPR027417">
    <property type="entry name" value="P-loop_NTPase"/>
</dbReference>
<sequence>MSDVIHIEFEHKEGNEMIMSKKVILFTTYKDAIAACRKKWPGDLHSDNHFALSRFSSSNNDWWEVRRHSKTCAPTMSLGAPITRRTTLVKEIIRRLDANSFLQLRGNPASGKTTLLDLVHLRLRSQGVYVQRYDRPWPTDVGERKDLHNELSQAYDEANQDRPIFILIDEGQATYTDLILWNRFLKAWSGHNKQYFACLIACSWGSTTGLYAPIELDASLRLELRPTAEDSFSLLFNVEEFHELVTSAVNNNMIPELDQDLRKHLFEQTSGYAAVVRCIIYYLQSKKDLVRRQATYGLAEFLQEHPPHKYLPFIQNNIQCRRFLPRESLTRDPRVNRVFSRLFLHGPFNYNEDDPAPGGLDRQDLDFVHGTGLIYIEHVPYPNPLVSSRRLSITFPLQTALIQLSLEPAPWGPLVDIPSLFFLILQVIQRFNPDHLKTSTRVGATASDPPLEATYQREFYKCLYELRPRAILCCEYGTPAGSKSGGRIDFLIHRQEFNNEPRSWGIELLRDGDRLQDHADRFDPVSGAYRAMTSDGMSEFYILDFRTDIPIEPHAQIPDLLHIVWGNDLESFTVYDNNLRKFTAEPMRLLRLH</sequence>
<organism evidence="1 2">
    <name type="scientific">Mycena alexandri</name>
    <dbReference type="NCBI Taxonomy" id="1745969"/>
    <lineage>
        <taxon>Eukaryota</taxon>
        <taxon>Fungi</taxon>
        <taxon>Dikarya</taxon>
        <taxon>Basidiomycota</taxon>
        <taxon>Agaricomycotina</taxon>
        <taxon>Agaricomycetes</taxon>
        <taxon>Agaricomycetidae</taxon>
        <taxon>Agaricales</taxon>
        <taxon>Marasmiineae</taxon>
        <taxon>Mycenaceae</taxon>
        <taxon>Mycena</taxon>
    </lineage>
</organism>
<dbReference type="SUPFAM" id="SSF52540">
    <property type="entry name" value="P-loop containing nucleoside triphosphate hydrolases"/>
    <property type="match status" value="1"/>
</dbReference>
<proteinExistence type="predicted"/>
<name>A0AAD6T4J4_9AGAR</name>
<evidence type="ECO:0000313" key="2">
    <source>
        <dbReference type="Proteomes" id="UP001218188"/>
    </source>
</evidence>
<accession>A0AAD6T4J4</accession>
<dbReference type="Proteomes" id="UP001218188">
    <property type="component" value="Unassembled WGS sequence"/>
</dbReference>
<keyword evidence="2" id="KW-1185">Reference proteome</keyword>